<feature type="domain" description="Metallo-beta-lactamase" evidence="5">
    <location>
        <begin position="12"/>
        <end position="188"/>
    </location>
</feature>
<dbReference type="InterPro" id="IPR001279">
    <property type="entry name" value="Metallo-B-lactamas"/>
</dbReference>
<dbReference type="CDD" id="cd06262">
    <property type="entry name" value="metallo-hydrolase-like_MBL-fold"/>
    <property type="match status" value="1"/>
</dbReference>
<evidence type="ECO:0000259" key="5">
    <source>
        <dbReference type="SMART" id="SM00849"/>
    </source>
</evidence>
<evidence type="ECO:0000256" key="2">
    <source>
        <dbReference type="ARBA" id="ARBA00022723"/>
    </source>
</evidence>
<dbReference type="PANTHER" id="PTHR46233:SF3">
    <property type="entry name" value="HYDROXYACYLGLUTATHIONE HYDROLASE GLOC"/>
    <property type="match status" value="1"/>
</dbReference>
<dbReference type="PANTHER" id="PTHR46233">
    <property type="entry name" value="HYDROXYACYLGLUTATHIONE HYDROLASE GLOC"/>
    <property type="match status" value="1"/>
</dbReference>
<gene>
    <name evidence="6" type="ORF">S06H3_32449</name>
</gene>
<evidence type="ECO:0000313" key="6">
    <source>
        <dbReference type="EMBL" id="GAI29399.1"/>
    </source>
</evidence>
<keyword evidence="2" id="KW-0479">Metal-binding</keyword>
<sequence length="206" mass="21790">MILKKVVVGPLGSNCYIVGSESNKEGMIIDPGDEAEVILRKVKDLGLEIRSIVLTHGHIDHIGALKEVKEATGAEVAIHTDEAKSLQGQSSSTLLGLAYPTPLPPDRLLQDGDSLDISDLHFWVLHTPGHSPGGICLSGEGVVFSGDTLFNCGIGRTDLPGGNSSQLMNSIHTKLIVLPDSTIVYPGHGPETTIGTERRGNPFLNG</sequence>
<accession>X1PEQ6</accession>
<dbReference type="SMART" id="SM00849">
    <property type="entry name" value="Lactamase_B"/>
    <property type="match status" value="1"/>
</dbReference>
<name>X1PEQ6_9ZZZZ</name>
<evidence type="ECO:0000256" key="4">
    <source>
        <dbReference type="ARBA" id="ARBA00022833"/>
    </source>
</evidence>
<dbReference type="EMBL" id="BARV01019298">
    <property type="protein sequence ID" value="GAI29399.1"/>
    <property type="molecule type" value="Genomic_DNA"/>
</dbReference>
<evidence type="ECO:0000256" key="1">
    <source>
        <dbReference type="ARBA" id="ARBA00001947"/>
    </source>
</evidence>
<dbReference type="InterPro" id="IPR036866">
    <property type="entry name" value="RibonucZ/Hydroxyglut_hydro"/>
</dbReference>
<comment type="cofactor">
    <cofactor evidence="1">
        <name>Zn(2+)</name>
        <dbReference type="ChEBI" id="CHEBI:29105"/>
    </cofactor>
</comment>
<dbReference type="Gene3D" id="3.60.15.10">
    <property type="entry name" value="Ribonuclease Z/Hydroxyacylglutathione hydrolase-like"/>
    <property type="match status" value="1"/>
</dbReference>
<organism evidence="6">
    <name type="scientific">marine sediment metagenome</name>
    <dbReference type="NCBI Taxonomy" id="412755"/>
    <lineage>
        <taxon>unclassified sequences</taxon>
        <taxon>metagenomes</taxon>
        <taxon>ecological metagenomes</taxon>
    </lineage>
</organism>
<evidence type="ECO:0000256" key="3">
    <source>
        <dbReference type="ARBA" id="ARBA00022801"/>
    </source>
</evidence>
<dbReference type="GO" id="GO:0046872">
    <property type="term" value="F:metal ion binding"/>
    <property type="evidence" value="ECO:0007669"/>
    <property type="project" value="UniProtKB-KW"/>
</dbReference>
<dbReference type="AlphaFoldDB" id="X1PEQ6"/>
<protein>
    <recommendedName>
        <fullName evidence="5">Metallo-beta-lactamase domain-containing protein</fullName>
    </recommendedName>
</protein>
<comment type="caution">
    <text evidence="6">The sequence shown here is derived from an EMBL/GenBank/DDBJ whole genome shotgun (WGS) entry which is preliminary data.</text>
</comment>
<keyword evidence="3" id="KW-0378">Hydrolase</keyword>
<proteinExistence type="predicted"/>
<dbReference type="InterPro" id="IPR051453">
    <property type="entry name" value="MBL_Glyoxalase_II"/>
</dbReference>
<dbReference type="SUPFAM" id="SSF56281">
    <property type="entry name" value="Metallo-hydrolase/oxidoreductase"/>
    <property type="match status" value="1"/>
</dbReference>
<dbReference type="Pfam" id="PF00753">
    <property type="entry name" value="Lactamase_B"/>
    <property type="match status" value="1"/>
</dbReference>
<reference evidence="6" key="1">
    <citation type="journal article" date="2014" name="Front. Microbiol.">
        <title>High frequency of phylogenetically diverse reductive dehalogenase-homologous genes in deep subseafloor sedimentary metagenomes.</title>
        <authorList>
            <person name="Kawai M."/>
            <person name="Futagami T."/>
            <person name="Toyoda A."/>
            <person name="Takaki Y."/>
            <person name="Nishi S."/>
            <person name="Hori S."/>
            <person name="Arai W."/>
            <person name="Tsubouchi T."/>
            <person name="Morono Y."/>
            <person name="Uchiyama I."/>
            <person name="Ito T."/>
            <person name="Fujiyama A."/>
            <person name="Inagaki F."/>
            <person name="Takami H."/>
        </authorList>
    </citation>
    <scope>NUCLEOTIDE SEQUENCE</scope>
    <source>
        <strain evidence="6">Expedition CK06-06</strain>
    </source>
</reference>
<keyword evidence="4" id="KW-0862">Zinc</keyword>
<dbReference type="GO" id="GO:0016787">
    <property type="term" value="F:hydrolase activity"/>
    <property type="evidence" value="ECO:0007669"/>
    <property type="project" value="UniProtKB-KW"/>
</dbReference>